<evidence type="ECO:0000313" key="1">
    <source>
        <dbReference type="EMBL" id="KAJ7223295.1"/>
    </source>
</evidence>
<dbReference type="EMBL" id="JARJCW010000006">
    <property type="protein sequence ID" value="KAJ7223295.1"/>
    <property type="molecule type" value="Genomic_DNA"/>
</dbReference>
<sequence>MQDCRRSPRRSTFILEKQNFAISDVDKVLVLTSGLPNTYAPLISLDSIPPEQLTQFETDLEARQKHEENEAYAVTYPPGHKAIRVAARDGAGLAAIAVEVGITAMTASRTRRRC</sequence>
<evidence type="ECO:0000313" key="2">
    <source>
        <dbReference type="Proteomes" id="UP001219525"/>
    </source>
</evidence>
<dbReference type="Proteomes" id="UP001219525">
    <property type="component" value="Unassembled WGS sequence"/>
</dbReference>
<keyword evidence="2" id="KW-1185">Reference proteome</keyword>
<accession>A0AAD7E160</accession>
<gene>
    <name evidence="1" type="ORF">GGX14DRAFT_351841</name>
</gene>
<protein>
    <submittedName>
        <fullName evidence="1">Uncharacterized protein</fullName>
    </submittedName>
</protein>
<dbReference type="AlphaFoldDB" id="A0AAD7E160"/>
<reference evidence="1" key="1">
    <citation type="submission" date="2023-03" db="EMBL/GenBank/DDBJ databases">
        <title>Massive genome expansion in bonnet fungi (Mycena s.s.) driven by repeated elements and novel gene families across ecological guilds.</title>
        <authorList>
            <consortium name="Lawrence Berkeley National Laboratory"/>
            <person name="Harder C.B."/>
            <person name="Miyauchi S."/>
            <person name="Viragh M."/>
            <person name="Kuo A."/>
            <person name="Thoen E."/>
            <person name="Andreopoulos B."/>
            <person name="Lu D."/>
            <person name="Skrede I."/>
            <person name="Drula E."/>
            <person name="Henrissat B."/>
            <person name="Morin E."/>
            <person name="Kohler A."/>
            <person name="Barry K."/>
            <person name="LaButti K."/>
            <person name="Morin E."/>
            <person name="Salamov A."/>
            <person name="Lipzen A."/>
            <person name="Mereny Z."/>
            <person name="Hegedus B."/>
            <person name="Baldrian P."/>
            <person name="Stursova M."/>
            <person name="Weitz H."/>
            <person name="Taylor A."/>
            <person name="Grigoriev I.V."/>
            <person name="Nagy L.G."/>
            <person name="Martin F."/>
            <person name="Kauserud H."/>
        </authorList>
    </citation>
    <scope>NUCLEOTIDE SEQUENCE</scope>
    <source>
        <strain evidence="1">9144</strain>
    </source>
</reference>
<comment type="caution">
    <text evidence="1">The sequence shown here is derived from an EMBL/GenBank/DDBJ whole genome shotgun (WGS) entry which is preliminary data.</text>
</comment>
<organism evidence="1 2">
    <name type="scientific">Mycena pura</name>
    <dbReference type="NCBI Taxonomy" id="153505"/>
    <lineage>
        <taxon>Eukaryota</taxon>
        <taxon>Fungi</taxon>
        <taxon>Dikarya</taxon>
        <taxon>Basidiomycota</taxon>
        <taxon>Agaricomycotina</taxon>
        <taxon>Agaricomycetes</taxon>
        <taxon>Agaricomycetidae</taxon>
        <taxon>Agaricales</taxon>
        <taxon>Marasmiineae</taxon>
        <taxon>Mycenaceae</taxon>
        <taxon>Mycena</taxon>
    </lineage>
</organism>
<name>A0AAD7E160_9AGAR</name>
<proteinExistence type="predicted"/>